<protein>
    <submittedName>
        <fullName evidence="1">Tetratricopeptide repeat protein</fullName>
    </submittedName>
</protein>
<proteinExistence type="predicted"/>
<gene>
    <name evidence="1" type="ORF">V3328_21980</name>
</gene>
<dbReference type="InterPro" id="IPR011990">
    <property type="entry name" value="TPR-like_helical_dom_sf"/>
</dbReference>
<sequence length="358" mass="38878">MTPHFVMRVCAVGAGLVLLNGISTGQEKSPDQVGLVFPAFFNADDTAPASLGQSVAFALKLTVQSDLSSEGPTGSDRGEPQGGYGRGITYYVPATMSEPSHEAAARLARINGLQGTVWGVTTPLIDGIAIQSFLTLAMPYEDFRDTDQEIWQIEVGGETFRLGPPQQIVAFLSETVPTSFVSQFGDPAVIDYCLQDGSCVRFPDAQITRVWSVSDDGKASIRRDGTDYAVQLPQSDIYTSEVVDYANLFIAYARGNLDQAIAFADLYLKRHGPSGTSIDAHLFKAAALARTGRTEEAGAEIRAALDLNPVARRALRYGIMLELVRGAKPNERSEELYETLVSNYGVTDPFEESYQRLR</sequence>
<dbReference type="Gene3D" id="1.25.40.10">
    <property type="entry name" value="Tetratricopeptide repeat domain"/>
    <property type="match status" value="1"/>
</dbReference>
<dbReference type="SUPFAM" id="SSF48452">
    <property type="entry name" value="TPR-like"/>
    <property type="match status" value="1"/>
</dbReference>
<name>A0AAW9RZ20_9HYPH</name>
<accession>A0AAW9RZ20</accession>
<keyword evidence="2" id="KW-1185">Reference proteome</keyword>
<dbReference type="EMBL" id="JAZHOF010000010">
    <property type="protein sequence ID" value="MEJ8574168.1"/>
    <property type="molecule type" value="Genomic_DNA"/>
</dbReference>
<evidence type="ECO:0000313" key="2">
    <source>
        <dbReference type="Proteomes" id="UP001378188"/>
    </source>
</evidence>
<reference evidence="1 2" key="1">
    <citation type="submission" date="2024-02" db="EMBL/GenBank/DDBJ databases">
        <title>Genome analysis and characterization of Microbaculum marinisediminis sp. nov., isolated from marine sediment.</title>
        <authorList>
            <person name="Du Z.-J."/>
            <person name="Ye Y.-Q."/>
            <person name="Zhang Z.-R."/>
            <person name="Yuan S.-M."/>
            <person name="Zhang X.-Y."/>
        </authorList>
    </citation>
    <scope>NUCLEOTIDE SEQUENCE [LARGE SCALE GENOMIC DNA]</scope>
    <source>
        <strain evidence="1 2">SDUM1044001</strain>
    </source>
</reference>
<organism evidence="1 2">
    <name type="scientific">Microbaculum marinum</name>
    <dbReference type="NCBI Taxonomy" id="1764581"/>
    <lineage>
        <taxon>Bacteria</taxon>
        <taxon>Pseudomonadati</taxon>
        <taxon>Pseudomonadota</taxon>
        <taxon>Alphaproteobacteria</taxon>
        <taxon>Hyphomicrobiales</taxon>
        <taxon>Tepidamorphaceae</taxon>
        <taxon>Microbaculum</taxon>
    </lineage>
</organism>
<comment type="caution">
    <text evidence="1">The sequence shown here is derived from an EMBL/GenBank/DDBJ whole genome shotgun (WGS) entry which is preliminary data.</text>
</comment>
<evidence type="ECO:0000313" key="1">
    <source>
        <dbReference type="EMBL" id="MEJ8574168.1"/>
    </source>
</evidence>
<dbReference type="RefSeq" id="WP_340331869.1">
    <property type="nucleotide sequence ID" value="NZ_JAZHOF010000010.1"/>
</dbReference>
<dbReference type="AlphaFoldDB" id="A0AAW9RZ20"/>
<dbReference type="Proteomes" id="UP001378188">
    <property type="component" value="Unassembled WGS sequence"/>
</dbReference>